<dbReference type="HOGENOM" id="CLU_3060878_0_0_9"/>
<protein>
    <submittedName>
        <fullName evidence="1">Uncharacterized protein</fullName>
    </submittedName>
</protein>
<sequence length="53" mass="5960">MGFGELGQLGALLTKRILTFEDQTGWNRGKNSRPCSLGYGGESYFYNNREVNL</sequence>
<proteinExistence type="predicted"/>
<reference evidence="1 2" key="1">
    <citation type="submission" date="2013-12" db="EMBL/GenBank/DDBJ databases">
        <authorList>
            <consortium name="DOE Joint Genome Institute"/>
            <person name="Smidt H."/>
            <person name="Huntemann M."/>
            <person name="Han J."/>
            <person name="Chen A."/>
            <person name="Kyrpides N."/>
            <person name="Mavromatis K."/>
            <person name="Markowitz V."/>
            <person name="Palaniappan K."/>
            <person name="Ivanova N."/>
            <person name="Schaumberg A."/>
            <person name="Pati A."/>
            <person name="Liolios K."/>
            <person name="Nordberg H.P."/>
            <person name="Cantor M.N."/>
            <person name="Hua S.X."/>
            <person name="Woyke T."/>
        </authorList>
    </citation>
    <scope>NUCLEOTIDE SEQUENCE [LARGE SCALE GENOMIC DNA]</scope>
    <source>
        <strain evidence="2">DSM 15288</strain>
    </source>
</reference>
<dbReference type="Proteomes" id="UP000010847">
    <property type="component" value="Chromosome"/>
</dbReference>
<dbReference type="EMBL" id="CP007032">
    <property type="protein sequence ID" value="AHF08661.1"/>
    <property type="molecule type" value="Genomic_DNA"/>
</dbReference>
<evidence type="ECO:0000313" key="2">
    <source>
        <dbReference type="Proteomes" id="UP000010847"/>
    </source>
</evidence>
<keyword evidence="2" id="KW-1185">Reference proteome</keyword>
<name>W0EHZ1_9FIRM</name>
<accession>W0EHZ1</accession>
<dbReference type="AlphaFoldDB" id="W0EHZ1"/>
<organism evidence="1 2">
    <name type="scientific">Desulfitobacterium metallireducens DSM 15288</name>
    <dbReference type="NCBI Taxonomy" id="871968"/>
    <lineage>
        <taxon>Bacteria</taxon>
        <taxon>Bacillati</taxon>
        <taxon>Bacillota</taxon>
        <taxon>Clostridia</taxon>
        <taxon>Eubacteriales</taxon>
        <taxon>Desulfitobacteriaceae</taxon>
        <taxon>Desulfitobacterium</taxon>
    </lineage>
</organism>
<gene>
    <name evidence="1" type="ORF">DESME_13040</name>
</gene>
<dbReference type="KEGG" id="dmt:DESME_13040"/>
<evidence type="ECO:0000313" key="1">
    <source>
        <dbReference type="EMBL" id="AHF08661.1"/>
    </source>
</evidence>
<dbReference type="STRING" id="871968.DESME_13040"/>